<evidence type="ECO:0000256" key="9">
    <source>
        <dbReference type="ARBA" id="ARBA00025439"/>
    </source>
</evidence>
<evidence type="ECO:0000256" key="4">
    <source>
        <dbReference type="ARBA" id="ARBA00022475"/>
    </source>
</evidence>
<dbReference type="PANTHER" id="PTHR32196">
    <property type="entry name" value="ABC TRANSPORTER PERMEASE PROTEIN YPHD-RELATED-RELATED"/>
    <property type="match status" value="1"/>
</dbReference>
<feature type="transmembrane region" description="Helical" evidence="11">
    <location>
        <begin position="230"/>
        <end position="249"/>
    </location>
</feature>
<feature type="transmembrane region" description="Helical" evidence="11">
    <location>
        <begin position="261"/>
        <end position="278"/>
    </location>
</feature>
<evidence type="ECO:0000313" key="12">
    <source>
        <dbReference type="EMBL" id="MBB5753442.1"/>
    </source>
</evidence>
<evidence type="ECO:0000256" key="10">
    <source>
        <dbReference type="ARBA" id="ARBA00039381"/>
    </source>
</evidence>
<evidence type="ECO:0000256" key="6">
    <source>
        <dbReference type="ARBA" id="ARBA00022692"/>
    </source>
</evidence>
<evidence type="ECO:0000256" key="11">
    <source>
        <dbReference type="SAM" id="Phobius"/>
    </source>
</evidence>
<feature type="transmembrane region" description="Helical" evidence="11">
    <location>
        <begin position="309"/>
        <end position="325"/>
    </location>
</feature>
<dbReference type="PANTHER" id="PTHR32196:SF71">
    <property type="entry name" value="AUTOINDUCER 2 IMPORT SYSTEM PERMEASE PROTEIN LSRD"/>
    <property type="match status" value="1"/>
</dbReference>
<comment type="caution">
    <text evidence="12">The sequence shown here is derived from an EMBL/GenBank/DDBJ whole genome shotgun (WGS) entry which is preliminary data.</text>
</comment>
<comment type="subcellular location">
    <subcellularLocation>
        <location evidence="1">Cell membrane</location>
        <topology evidence="1">Multi-pass membrane protein</topology>
    </subcellularLocation>
</comment>
<keyword evidence="7 11" id="KW-1133">Transmembrane helix</keyword>
<feature type="transmembrane region" description="Helical" evidence="11">
    <location>
        <begin position="28"/>
        <end position="47"/>
    </location>
</feature>
<keyword evidence="6 11" id="KW-0812">Transmembrane</keyword>
<keyword evidence="5" id="KW-0997">Cell inner membrane</keyword>
<evidence type="ECO:0000256" key="5">
    <source>
        <dbReference type="ARBA" id="ARBA00022519"/>
    </source>
</evidence>
<dbReference type="Pfam" id="PF02653">
    <property type="entry name" value="BPD_transp_2"/>
    <property type="match status" value="1"/>
</dbReference>
<feature type="transmembrane region" description="Helical" evidence="11">
    <location>
        <begin position="110"/>
        <end position="129"/>
    </location>
</feature>
<evidence type="ECO:0000256" key="8">
    <source>
        <dbReference type="ARBA" id="ARBA00023136"/>
    </source>
</evidence>
<feature type="transmembrane region" description="Helical" evidence="11">
    <location>
        <begin position="176"/>
        <end position="197"/>
    </location>
</feature>
<organism evidence="12 13">
    <name type="scientific">Prosthecomicrobium pneumaticum</name>
    <dbReference type="NCBI Taxonomy" id="81895"/>
    <lineage>
        <taxon>Bacteria</taxon>
        <taxon>Pseudomonadati</taxon>
        <taxon>Pseudomonadota</taxon>
        <taxon>Alphaproteobacteria</taxon>
        <taxon>Hyphomicrobiales</taxon>
        <taxon>Kaistiaceae</taxon>
        <taxon>Prosthecomicrobium</taxon>
    </lineage>
</organism>
<evidence type="ECO:0000256" key="1">
    <source>
        <dbReference type="ARBA" id="ARBA00004651"/>
    </source>
</evidence>
<dbReference type="InterPro" id="IPR001851">
    <property type="entry name" value="ABC_transp_permease"/>
</dbReference>
<comment type="subunit">
    <text evidence="2">The complex is composed of two ATP-binding proteins (LsrA), two transmembrane proteins (LsrC and LsrD) and a solute-binding protein (LsrB).</text>
</comment>
<evidence type="ECO:0000256" key="3">
    <source>
        <dbReference type="ARBA" id="ARBA00022448"/>
    </source>
</evidence>
<protein>
    <recommendedName>
        <fullName evidence="10">Autoinducer 2 import system permease protein LsrD</fullName>
    </recommendedName>
</protein>
<gene>
    <name evidence="12" type="ORF">GGQ63_002512</name>
</gene>
<evidence type="ECO:0000313" key="13">
    <source>
        <dbReference type="Proteomes" id="UP000523821"/>
    </source>
</evidence>
<keyword evidence="4" id="KW-1003">Cell membrane</keyword>
<feature type="transmembrane region" description="Helical" evidence="11">
    <location>
        <begin position="85"/>
        <end position="104"/>
    </location>
</feature>
<dbReference type="GO" id="GO:0022857">
    <property type="term" value="F:transmembrane transporter activity"/>
    <property type="evidence" value="ECO:0007669"/>
    <property type="project" value="InterPro"/>
</dbReference>
<name>A0A7W9L2E0_9HYPH</name>
<keyword evidence="3" id="KW-0813">Transport</keyword>
<feature type="transmembrane region" description="Helical" evidence="11">
    <location>
        <begin position="283"/>
        <end position="303"/>
    </location>
</feature>
<feature type="transmembrane region" description="Helical" evidence="11">
    <location>
        <begin position="136"/>
        <end position="156"/>
    </location>
</feature>
<keyword evidence="8 11" id="KW-0472">Membrane</keyword>
<comment type="function">
    <text evidence="9">Part of the ABC transporter complex LsrABCD involved in autoinducer 2 (AI-2) import. Probably responsible for the translocation of the substrate across the membrane.</text>
</comment>
<proteinExistence type="predicted"/>
<dbReference type="CDD" id="cd06579">
    <property type="entry name" value="TM_PBP1_transp_AraH_like"/>
    <property type="match status" value="1"/>
</dbReference>
<dbReference type="Proteomes" id="UP000523821">
    <property type="component" value="Unassembled WGS sequence"/>
</dbReference>
<keyword evidence="13" id="KW-1185">Reference proteome</keyword>
<dbReference type="GO" id="GO:0005886">
    <property type="term" value="C:plasma membrane"/>
    <property type="evidence" value="ECO:0007669"/>
    <property type="project" value="UniProtKB-SubCell"/>
</dbReference>
<sequence>MSAQGNGAVRFDGAADNRRSGGVSKETINAIVVFALSIVLILGSRFVSPALGSWSQVLTVLTLASFLIVVSFGQGLVVMIGGLDLSIPAVITLGGVLTAGWVGAGNAGAWYLLPAILALCGLVGAFNGFGVTVLRIPPFIMTMATSIILASAALGYTSGTPRGASPEALTVLMKTSWLGVPAVVFFVVLFVLAGWALQSRTVFGRRLYAVGANPDAARVAGVSVGAASTLAYVASAVCAGFVGMMLVGYANGATLRMGDSYMLPSIAAVVIGGSSILGGSGSFVGTVGGAILLTTLGTVIAAIGLEQGWRTVIEGGIIVAALFFLREELFARLRRPGRS</sequence>
<reference evidence="12 13" key="1">
    <citation type="submission" date="2020-08" db="EMBL/GenBank/DDBJ databases">
        <title>Genomic Encyclopedia of Type Strains, Phase IV (KMG-IV): sequencing the most valuable type-strain genomes for metagenomic binning, comparative biology and taxonomic classification.</title>
        <authorList>
            <person name="Goeker M."/>
        </authorList>
    </citation>
    <scope>NUCLEOTIDE SEQUENCE [LARGE SCALE GENOMIC DNA]</scope>
    <source>
        <strain evidence="12 13">DSM 16268</strain>
    </source>
</reference>
<dbReference type="RefSeq" id="WP_183856295.1">
    <property type="nucleotide sequence ID" value="NZ_JACHOO010000005.1"/>
</dbReference>
<dbReference type="AlphaFoldDB" id="A0A7W9L2E0"/>
<evidence type="ECO:0000256" key="2">
    <source>
        <dbReference type="ARBA" id="ARBA00011262"/>
    </source>
</evidence>
<accession>A0A7W9L2E0</accession>
<dbReference type="EMBL" id="JACHOO010000005">
    <property type="protein sequence ID" value="MBB5753442.1"/>
    <property type="molecule type" value="Genomic_DNA"/>
</dbReference>
<evidence type="ECO:0000256" key="7">
    <source>
        <dbReference type="ARBA" id="ARBA00022989"/>
    </source>
</evidence>
<feature type="transmembrane region" description="Helical" evidence="11">
    <location>
        <begin position="53"/>
        <end position="73"/>
    </location>
</feature>